<name>A0A4Z0Y7S9_9FIRM</name>
<evidence type="ECO:0000313" key="1">
    <source>
        <dbReference type="EMBL" id="TGJ75361.1"/>
    </source>
</evidence>
<dbReference type="EMBL" id="SRMQ01000019">
    <property type="protein sequence ID" value="TGJ75361.1"/>
    <property type="molecule type" value="Genomic_DNA"/>
</dbReference>
<accession>A0A4Z0Y7S9</accession>
<evidence type="ECO:0000313" key="2">
    <source>
        <dbReference type="Proteomes" id="UP000297714"/>
    </source>
</evidence>
<sequence>MKLTISTSDRRFSISGTEEQLKALFCKLVSNIIFDKTVTISQQISVADTQSALAVKNQSFGVKGFLFVRCPKCGHEYGFCSKSPITEAICKECGEKFLLTSKMTPVEFTCECGHSFKYLTNISDSEFDIPCLDCGTPNAVIFHKADNQYKDVRRIHNA</sequence>
<organism evidence="1 2">
    <name type="scientific">Caproiciproducens galactitolivorans</name>
    <dbReference type="NCBI Taxonomy" id="642589"/>
    <lineage>
        <taxon>Bacteria</taxon>
        <taxon>Bacillati</taxon>
        <taxon>Bacillota</taxon>
        <taxon>Clostridia</taxon>
        <taxon>Eubacteriales</taxon>
        <taxon>Acutalibacteraceae</taxon>
        <taxon>Caproiciproducens</taxon>
    </lineage>
</organism>
<reference evidence="1 2" key="1">
    <citation type="submission" date="2019-04" db="EMBL/GenBank/DDBJ databases">
        <authorList>
            <person name="Poehlein A."/>
            <person name="Bengelsdorf F.R."/>
            <person name="Duerre P."/>
            <person name="Daniel R."/>
        </authorList>
    </citation>
    <scope>NUCLEOTIDE SEQUENCE [LARGE SCALE GENOMIC DNA]</scope>
    <source>
        <strain evidence="1 2">BS-1</strain>
    </source>
</reference>
<gene>
    <name evidence="1" type="ORF">CAGA_24590</name>
</gene>
<dbReference type="Proteomes" id="UP000297714">
    <property type="component" value="Unassembled WGS sequence"/>
</dbReference>
<proteinExistence type="predicted"/>
<comment type="caution">
    <text evidence="1">The sequence shown here is derived from an EMBL/GenBank/DDBJ whole genome shotgun (WGS) entry which is preliminary data.</text>
</comment>
<protein>
    <submittedName>
        <fullName evidence="1">Uncharacterized protein</fullName>
    </submittedName>
</protein>
<keyword evidence="2" id="KW-1185">Reference proteome</keyword>
<dbReference type="AlphaFoldDB" id="A0A4Z0Y7S9"/>